<name>A0ABZ2BS44_9RHOB</name>
<evidence type="ECO:0000313" key="1">
    <source>
        <dbReference type="EMBL" id="WVX48523.1"/>
    </source>
</evidence>
<sequence>MPDLEDAWDVFGATVQKGAGDLAKNLFSDWQEPAKQDAAEFIELARDKLPKWTRALAQGHLSKNEFSLLLRSLEGLAELNALKAKGIAKQKLEQFRMGLISIVVNAALATVGL</sequence>
<accession>A0ABZ2BS44</accession>
<evidence type="ECO:0000313" key="2">
    <source>
        <dbReference type="Proteomes" id="UP001318682"/>
    </source>
</evidence>
<dbReference type="Proteomes" id="UP001318682">
    <property type="component" value="Chromosome"/>
</dbReference>
<proteinExistence type="predicted"/>
<reference evidence="2" key="2">
    <citation type="submission" date="2024-01" db="EMBL/GenBank/DDBJ databases">
        <title>Roseobacter fucihabitans sp. nov., isolated from the brown alga Fucus spiralis.</title>
        <authorList>
            <person name="Hahnke S."/>
            <person name="Berger M."/>
            <person name="Schlingloff A."/>
            <person name="Athale I."/>
            <person name="Neumann-Schaal M."/>
            <person name="Adenaya A."/>
            <person name="Poehlein A."/>
            <person name="Daniel R."/>
            <person name="Pertersen J."/>
            <person name="Brinkhoff T."/>
        </authorList>
    </citation>
    <scope>NUCLEOTIDE SEQUENCE [LARGE SCALE GENOMIC DNA]</scope>
    <source>
        <strain evidence="2">B14</strain>
    </source>
</reference>
<reference evidence="1 2" key="1">
    <citation type="submission" date="2015-07" db="EMBL/GenBank/DDBJ databases">
        <authorList>
            <person name="Voget S."/>
            <person name="Dogs M."/>
            <person name="Brinkhoff T.H."/>
            <person name="Daniel R."/>
        </authorList>
    </citation>
    <scope>NUCLEOTIDE SEQUENCE [LARGE SCALE GENOMIC DNA]</scope>
    <source>
        <strain evidence="1 2">B14</strain>
    </source>
</reference>
<protein>
    <submittedName>
        <fullName evidence="1">Uncharacterized protein</fullName>
    </submittedName>
</protein>
<organism evidence="1 2">
    <name type="scientific">Roseobacter fucihabitans</name>
    <dbReference type="NCBI Taxonomy" id="1537242"/>
    <lineage>
        <taxon>Bacteria</taxon>
        <taxon>Pseudomonadati</taxon>
        <taxon>Pseudomonadota</taxon>
        <taxon>Alphaproteobacteria</taxon>
        <taxon>Rhodobacterales</taxon>
        <taxon>Roseobacteraceae</taxon>
        <taxon>Roseobacter</taxon>
    </lineage>
</organism>
<dbReference type="RefSeq" id="WP_187430853.1">
    <property type="nucleotide sequence ID" value="NZ_CP143423.1"/>
</dbReference>
<dbReference type="EMBL" id="CP143423">
    <property type="protein sequence ID" value="WVX48523.1"/>
    <property type="molecule type" value="Genomic_DNA"/>
</dbReference>
<keyword evidence="2" id="KW-1185">Reference proteome</keyword>
<gene>
    <name evidence="1" type="ORF">ROLI_016040</name>
</gene>